<dbReference type="PANTHER" id="PTHR45688:SF6">
    <property type="entry name" value="5-PHOSPHOHYDROXY-L-LYSINE PHOSPHO-LYASE"/>
    <property type="match status" value="1"/>
</dbReference>
<feature type="transmembrane region" description="Helical" evidence="3">
    <location>
        <begin position="16"/>
        <end position="36"/>
    </location>
</feature>
<keyword evidence="3" id="KW-1133">Transmembrane helix</keyword>
<proteinExistence type="inferred from homology"/>
<dbReference type="InterPro" id="IPR015422">
    <property type="entry name" value="PyrdxlP-dep_Trfase_small"/>
</dbReference>
<protein>
    <submittedName>
        <fullName evidence="4">Uncharacterized protein</fullName>
    </submittedName>
</protein>
<reference evidence="4" key="2">
    <citation type="submission" date="2025-09" db="UniProtKB">
        <authorList>
            <consortium name="Ensembl"/>
        </authorList>
    </citation>
    <scope>IDENTIFICATION</scope>
</reference>
<dbReference type="InParanoid" id="A0A673YN49"/>
<dbReference type="InterPro" id="IPR015424">
    <property type="entry name" value="PyrdxlP-dep_Trfase"/>
</dbReference>
<name>A0A673YN49_SALTR</name>
<dbReference type="Ensembl" id="ENSSTUT00000037517.1">
    <property type="protein sequence ID" value="ENSSTUP00000035892.1"/>
    <property type="gene ID" value="ENSSTUG00000015324.1"/>
</dbReference>
<evidence type="ECO:0000313" key="5">
    <source>
        <dbReference type="Proteomes" id="UP000472277"/>
    </source>
</evidence>
<evidence type="ECO:0000256" key="1">
    <source>
        <dbReference type="ARBA" id="ARBA00001933"/>
    </source>
</evidence>
<evidence type="ECO:0000256" key="2">
    <source>
        <dbReference type="ARBA" id="ARBA00008954"/>
    </source>
</evidence>
<dbReference type="Proteomes" id="UP000472277">
    <property type="component" value="Chromosome 3"/>
</dbReference>
<comment type="similarity">
    <text evidence="2">Belongs to the class-III pyridoxal-phosphate-dependent aminotransferase family.</text>
</comment>
<dbReference type="Gene3D" id="3.40.640.10">
    <property type="entry name" value="Type I PLP-dependent aspartate aminotransferase-like (Major domain)"/>
    <property type="match status" value="1"/>
</dbReference>
<dbReference type="AlphaFoldDB" id="A0A673YN49"/>
<sequence>MGTDVNATGQYSFRQVTLAFLGTGTMVVCLNIYYILGQGEIENVSEDTCQLVRACSEYPVCNETLTMLDCCCTFAPTVGHCHPSITQAATTQMELLNANSHFLHDNIVQYADRLAATLPDKLSVFYFVNSG</sequence>
<dbReference type="PANTHER" id="PTHR45688">
    <property type="match status" value="1"/>
</dbReference>
<dbReference type="GeneTree" id="ENSGT00940000159222"/>
<dbReference type="SUPFAM" id="SSF53383">
    <property type="entry name" value="PLP-dependent transferases"/>
    <property type="match status" value="1"/>
</dbReference>
<accession>A0A673YN49</accession>
<evidence type="ECO:0000256" key="3">
    <source>
        <dbReference type="SAM" id="Phobius"/>
    </source>
</evidence>
<evidence type="ECO:0000313" key="4">
    <source>
        <dbReference type="Ensembl" id="ENSSTUP00000035892.1"/>
    </source>
</evidence>
<dbReference type="InterPro" id="IPR015421">
    <property type="entry name" value="PyrdxlP-dep_Trfase_major"/>
</dbReference>
<organism evidence="4 5">
    <name type="scientific">Salmo trutta</name>
    <name type="common">Brown trout</name>
    <dbReference type="NCBI Taxonomy" id="8032"/>
    <lineage>
        <taxon>Eukaryota</taxon>
        <taxon>Metazoa</taxon>
        <taxon>Chordata</taxon>
        <taxon>Craniata</taxon>
        <taxon>Vertebrata</taxon>
        <taxon>Euteleostomi</taxon>
        <taxon>Actinopterygii</taxon>
        <taxon>Neopterygii</taxon>
        <taxon>Teleostei</taxon>
        <taxon>Protacanthopterygii</taxon>
        <taxon>Salmoniformes</taxon>
        <taxon>Salmonidae</taxon>
        <taxon>Salmoninae</taxon>
        <taxon>Salmo</taxon>
    </lineage>
</organism>
<keyword evidence="5" id="KW-1185">Reference proteome</keyword>
<keyword evidence="3" id="KW-0472">Membrane</keyword>
<comment type="cofactor">
    <cofactor evidence="1">
        <name>pyridoxal 5'-phosphate</name>
        <dbReference type="ChEBI" id="CHEBI:597326"/>
    </cofactor>
</comment>
<keyword evidence="3" id="KW-0812">Transmembrane</keyword>
<dbReference type="Gene3D" id="3.90.1150.10">
    <property type="entry name" value="Aspartate Aminotransferase, domain 1"/>
    <property type="match status" value="1"/>
</dbReference>
<reference evidence="4" key="1">
    <citation type="submission" date="2025-08" db="UniProtKB">
        <authorList>
            <consortium name="Ensembl"/>
        </authorList>
    </citation>
    <scope>IDENTIFICATION</scope>
</reference>
<dbReference type="GO" id="GO:0005739">
    <property type="term" value="C:mitochondrion"/>
    <property type="evidence" value="ECO:0007669"/>
    <property type="project" value="TreeGrafter"/>
</dbReference>